<dbReference type="AlphaFoldDB" id="A0A7T7XNS6"/>
<dbReference type="Gene3D" id="1.10.10.10">
    <property type="entry name" value="Winged helix-like DNA-binding domain superfamily/Winged helix DNA-binding domain"/>
    <property type="match status" value="1"/>
</dbReference>
<protein>
    <submittedName>
        <fullName evidence="2">ROK family transcriptional regulator</fullName>
    </submittedName>
</protein>
<dbReference type="Gene3D" id="3.30.420.40">
    <property type="match status" value="2"/>
</dbReference>
<organism evidence="2 3">
    <name type="scientific">Breznakiella homolactica</name>
    <dbReference type="NCBI Taxonomy" id="2798577"/>
    <lineage>
        <taxon>Bacteria</taxon>
        <taxon>Pseudomonadati</taxon>
        <taxon>Spirochaetota</taxon>
        <taxon>Spirochaetia</taxon>
        <taxon>Spirochaetales</taxon>
        <taxon>Breznakiellaceae</taxon>
        <taxon>Breznakiella</taxon>
    </lineage>
</organism>
<dbReference type="Pfam" id="PF13412">
    <property type="entry name" value="HTH_24"/>
    <property type="match status" value="1"/>
</dbReference>
<accession>A0A7T7XNS6</accession>
<dbReference type="InterPro" id="IPR000600">
    <property type="entry name" value="ROK"/>
</dbReference>
<dbReference type="PROSITE" id="PS01125">
    <property type="entry name" value="ROK"/>
    <property type="match status" value="1"/>
</dbReference>
<dbReference type="Proteomes" id="UP000595917">
    <property type="component" value="Chromosome"/>
</dbReference>
<evidence type="ECO:0000313" key="2">
    <source>
        <dbReference type="EMBL" id="QQO09745.1"/>
    </source>
</evidence>
<keyword evidence="3" id="KW-1185">Reference proteome</keyword>
<dbReference type="InterPro" id="IPR036390">
    <property type="entry name" value="WH_DNA-bd_sf"/>
</dbReference>
<evidence type="ECO:0000256" key="1">
    <source>
        <dbReference type="ARBA" id="ARBA00006479"/>
    </source>
</evidence>
<proteinExistence type="inferred from homology"/>
<dbReference type="PANTHER" id="PTHR18964">
    <property type="entry name" value="ROK (REPRESSOR, ORF, KINASE) FAMILY"/>
    <property type="match status" value="1"/>
</dbReference>
<dbReference type="InterPro" id="IPR049874">
    <property type="entry name" value="ROK_cs"/>
</dbReference>
<dbReference type="SUPFAM" id="SSF53067">
    <property type="entry name" value="Actin-like ATPase domain"/>
    <property type="match status" value="1"/>
</dbReference>
<comment type="similarity">
    <text evidence="1">Belongs to the ROK (NagC/XylR) family.</text>
</comment>
<dbReference type="EMBL" id="CP067089">
    <property type="protein sequence ID" value="QQO09745.1"/>
    <property type="molecule type" value="Genomic_DNA"/>
</dbReference>
<dbReference type="InterPro" id="IPR036388">
    <property type="entry name" value="WH-like_DNA-bd_sf"/>
</dbReference>
<dbReference type="InterPro" id="IPR043129">
    <property type="entry name" value="ATPase_NBD"/>
</dbReference>
<dbReference type="KEGG" id="bhc:JFL75_02170"/>
<evidence type="ECO:0000313" key="3">
    <source>
        <dbReference type="Proteomes" id="UP000595917"/>
    </source>
</evidence>
<dbReference type="RefSeq" id="WP_215627048.1">
    <property type="nucleotide sequence ID" value="NZ_CP067089.2"/>
</dbReference>
<gene>
    <name evidence="2" type="ORF">JFL75_02170</name>
</gene>
<dbReference type="SUPFAM" id="SSF46785">
    <property type="entry name" value="Winged helix' DNA-binding domain"/>
    <property type="match status" value="1"/>
</dbReference>
<sequence length="397" mass="42438">MIDIGLPPYVEGMTGDKSLSKAVNRGILLDLLRREGEISRAALAKKSGLNKATVSSQVAELIEMGVARETGTGVSDLGRKPVMLEIDGNAGYALGISINSESLHIISMNLSGKIILDELQEIKDSSPGTVIRHIGRVIKSAEKKIGESRFGLFGLGIAVPGVVARNNDHVVRSAKLNWRDVSLKDAVAGKFGGILHIGNDSTLATIAERELYAPDADDLICVLIDEGIGSGAYFNGTVQYGHNGKFGEVGHMTIMHNGPRCPCGNIGCWDLFGTEMALRQNLAKAGDGKLPSLAALLDLAREIPGWSRDIFFDFIEYLTTGVVSLINAFSPAVVIINSDVLNVSPPLFERLKTEVADRVMTKSPECEIRVSTLGKAAPAMGACIAVTERFFHGLVVK</sequence>
<name>A0A7T7XNS6_9SPIR</name>
<reference evidence="2" key="1">
    <citation type="submission" date="2021-01" db="EMBL/GenBank/DDBJ databases">
        <title>Description of Breznakiella homolactica.</title>
        <authorList>
            <person name="Song Y."/>
            <person name="Brune A."/>
        </authorList>
    </citation>
    <scope>NUCLEOTIDE SEQUENCE</scope>
    <source>
        <strain evidence="2">RmG30</strain>
    </source>
</reference>
<dbReference type="Pfam" id="PF00480">
    <property type="entry name" value="ROK"/>
    <property type="match status" value="1"/>
</dbReference>
<dbReference type="PANTHER" id="PTHR18964:SF149">
    <property type="entry name" value="BIFUNCTIONAL UDP-N-ACETYLGLUCOSAMINE 2-EPIMERASE_N-ACETYLMANNOSAMINE KINASE"/>
    <property type="match status" value="1"/>
</dbReference>